<feature type="transmembrane region" description="Helical" evidence="6">
    <location>
        <begin position="50"/>
        <end position="70"/>
    </location>
</feature>
<dbReference type="AlphaFoldDB" id="A0A0K2RZ53"/>
<dbReference type="InterPro" id="IPR036259">
    <property type="entry name" value="MFS_trans_sf"/>
</dbReference>
<sequence>MSVNTELLKNRDFRNTLFAIGANQLSDSMSYITTPIIILALTGSPEAASITLFVAGVLATCAGAVSGTWVDRIGPSKCLALSCIGQSLSWVAILLYLVFNVTNIYVLVITISLAAIISTFDYPSEQSIITRVVPKEHLGYASGMGETRESTANLLGGPVAGIIIGFSTVLMTAVHAVVNLLAFIVAPKSYGASRQPTEEEEGEKTSFWQDSKAGFEYILKNKVLVSIAFVSTLANFGTVGIPLTFIYYYTLEGAHPLFIGIFASAFGVGVLLGSFLVGPLTEKFALGPLGITSLAIMSACYLLLPVVHSMLWAVCLLIVLAGIVLPSFNSSIIAYINASTPEHMIGRVHSVQGIPNMALTPLAVLLAGFLIVDWGITYTALFYAVFIFLSLVVMVFQKPLRQLPHISQVTNAQ</sequence>
<evidence type="ECO:0000256" key="1">
    <source>
        <dbReference type="ARBA" id="ARBA00004651"/>
    </source>
</evidence>
<keyword evidence="3 6" id="KW-0812">Transmembrane</keyword>
<evidence type="ECO:0000256" key="3">
    <source>
        <dbReference type="ARBA" id="ARBA00022692"/>
    </source>
</evidence>
<keyword evidence="5 6" id="KW-0472">Membrane</keyword>
<dbReference type="CDD" id="cd06173">
    <property type="entry name" value="MFS_MefA_like"/>
    <property type="match status" value="1"/>
</dbReference>
<comment type="subcellular location">
    <subcellularLocation>
        <location evidence="1">Cell membrane</location>
        <topology evidence="1">Multi-pass membrane protein</topology>
    </subcellularLocation>
</comment>
<dbReference type="InterPro" id="IPR011701">
    <property type="entry name" value="MFS"/>
</dbReference>
<feature type="transmembrane region" description="Helical" evidence="6">
    <location>
        <begin position="357"/>
        <end position="374"/>
    </location>
</feature>
<reference evidence="9" key="1">
    <citation type="submission" date="2015-08" db="EMBL/GenBank/DDBJ databases">
        <title>Complete genome sequence of Rothia mucilaginosa strain NUM-Rm6536.</title>
        <authorList>
            <person name="Nambu T."/>
        </authorList>
    </citation>
    <scope>NUCLEOTIDE SEQUENCE [LARGE SCALE GENOMIC DNA]</scope>
    <source>
        <strain evidence="9">NUM-Rm6536</strain>
    </source>
</reference>
<feature type="transmembrane region" description="Helical" evidence="6">
    <location>
        <begin position="380"/>
        <end position="396"/>
    </location>
</feature>
<feature type="transmembrane region" description="Helical" evidence="6">
    <location>
        <begin position="91"/>
        <end position="117"/>
    </location>
</feature>
<dbReference type="EMBL" id="AP014938">
    <property type="protein sequence ID" value="BAS20113.1"/>
    <property type="molecule type" value="Genomic_DNA"/>
</dbReference>
<dbReference type="GO" id="GO:0005886">
    <property type="term" value="C:plasma membrane"/>
    <property type="evidence" value="ECO:0007669"/>
    <property type="project" value="UniProtKB-SubCell"/>
</dbReference>
<keyword evidence="4 6" id="KW-1133">Transmembrane helix</keyword>
<feature type="transmembrane region" description="Helical" evidence="6">
    <location>
        <begin position="284"/>
        <end position="304"/>
    </location>
</feature>
<dbReference type="Proteomes" id="UP000066203">
    <property type="component" value="Chromosome"/>
</dbReference>
<evidence type="ECO:0000256" key="5">
    <source>
        <dbReference type="ARBA" id="ARBA00023136"/>
    </source>
</evidence>
<dbReference type="GO" id="GO:0022857">
    <property type="term" value="F:transmembrane transporter activity"/>
    <property type="evidence" value="ECO:0007669"/>
    <property type="project" value="InterPro"/>
</dbReference>
<evidence type="ECO:0000313" key="8">
    <source>
        <dbReference type="EMBL" id="BAS20113.1"/>
    </source>
</evidence>
<evidence type="ECO:0000313" key="9">
    <source>
        <dbReference type="Proteomes" id="UP000066203"/>
    </source>
</evidence>
<dbReference type="SUPFAM" id="SSF103473">
    <property type="entry name" value="MFS general substrate transporter"/>
    <property type="match status" value="1"/>
</dbReference>
<evidence type="ECO:0000256" key="6">
    <source>
        <dbReference type="SAM" id="Phobius"/>
    </source>
</evidence>
<evidence type="ECO:0000256" key="4">
    <source>
        <dbReference type="ARBA" id="ARBA00022989"/>
    </source>
</evidence>
<protein>
    <submittedName>
        <fullName evidence="8">Macrolide efflux protein</fullName>
    </submittedName>
</protein>
<proteinExistence type="predicted"/>
<feature type="transmembrane region" description="Helical" evidence="6">
    <location>
        <begin position="159"/>
        <end position="186"/>
    </location>
</feature>
<gene>
    <name evidence="8" type="ORF">RM6536_0866</name>
</gene>
<dbReference type="RefSeq" id="WP_060824209.1">
    <property type="nucleotide sequence ID" value="NZ_AP014938.1"/>
</dbReference>
<dbReference type="PANTHER" id="PTHR23513">
    <property type="entry name" value="INTEGRAL MEMBRANE EFFLUX PROTEIN-RELATED"/>
    <property type="match status" value="1"/>
</dbReference>
<dbReference type="PANTHER" id="PTHR23513:SF6">
    <property type="entry name" value="MAJOR FACILITATOR SUPERFAMILY ASSOCIATED DOMAIN-CONTAINING PROTEIN"/>
    <property type="match status" value="1"/>
</dbReference>
<feature type="transmembrane region" description="Helical" evidence="6">
    <location>
        <begin position="255"/>
        <end position="277"/>
    </location>
</feature>
<evidence type="ECO:0000256" key="2">
    <source>
        <dbReference type="ARBA" id="ARBA00022475"/>
    </source>
</evidence>
<organism evidence="8">
    <name type="scientific">Rothia mucilaginosa</name>
    <dbReference type="NCBI Taxonomy" id="43675"/>
    <lineage>
        <taxon>Bacteria</taxon>
        <taxon>Bacillati</taxon>
        <taxon>Actinomycetota</taxon>
        <taxon>Actinomycetes</taxon>
        <taxon>Micrococcales</taxon>
        <taxon>Micrococcaceae</taxon>
        <taxon>Rothia</taxon>
    </lineage>
</organism>
<dbReference type="Gene3D" id="1.20.1250.20">
    <property type="entry name" value="MFS general substrate transporter like domains"/>
    <property type="match status" value="1"/>
</dbReference>
<dbReference type="InterPro" id="IPR020846">
    <property type="entry name" value="MFS_dom"/>
</dbReference>
<dbReference type="PROSITE" id="PS50850">
    <property type="entry name" value="MFS"/>
    <property type="match status" value="1"/>
</dbReference>
<feature type="transmembrane region" description="Helical" evidence="6">
    <location>
        <begin position="310"/>
        <end position="336"/>
    </location>
</feature>
<accession>A0A0K2RZ53</accession>
<dbReference type="PATRIC" id="fig|43675.28.peg.886"/>
<evidence type="ECO:0000259" key="7">
    <source>
        <dbReference type="PROSITE" id="PS50850"/>
    </source>
</evidence>
<keyword evidence="2" id="KW-1003">Cell membrane</keyword>
<name>A0A0K2RZ53_9MICC</name>
<feature type="domain" description="Major facilitator superfamily (MFS) profile" evidence="7">
    <location>
        <begin position="1"/>
        <end position="402"/>
    </location>
</feature>
<feature type="transmembrane region" description="Helical" evidence="6">
    <location>
        <begin position="223"/>
        <end position="249"/>
    </location>
</feature>
<dbReference type="Pfam" id="PF07690">
    <property type="entry name" value="MFS_1"/>
    <property type="match status" value="1"/>
</dbReference>